<evidence type="ECO:0000256" key="1">
    <source>
        <dbReference type="SAM" id="MobiDB-lite"/>
    </source>
</evidence>
<accession>A0A2V3II27</accession>
<feature type="compositionally biased region" description="Low complexity" evidence="1">
    <location>
        <begin position="21"/>
        <end position="31"/>
    </location>
</feature>
<comment type="caution">
    <text evidence="2">The sequence shown here is derived from an EMBL/GenBank/DDBJ whole genome shotgun (WGS) entry which is preliminary data.</text>
</comment>
<feature type="region of interest" description="Disordered" evidence="1">
    <location>
        <begin position="1"/>
        <end position="31"/>
    </location>
</feature>
<evidence type="ECO:0000313" key="2">
    <source>
        <dbReference type="EMBL" id="PXF41722.1"/>
    </source>
</evidence>
<proteinExistence type="predicted"/>
<organism evidence="2 3">
    <name type="scientific">Gracilariopsis chorda</name>
    <dbReference type="NCBI Taxonomy" id="448386"/>
    <lineage>
        <taxon>Eukaryota</taxon>
        <taxon>Rhodophyta</taxon>
        <taxon>Florideophyceae</taxon>
        <taxon>Rhodymeniophycidae</taxon>
        <taxon>Gracilariales</taxon>
        <taxon>Gracilariaceae</taxon>
        <taxon>Gracilariopsis</taxon>
    </lineage>
</organism>
<feature type="compositionally biased region" description="Pro residues" evidence="1">
    <location>
        <begin position="8"/>
        <end position="20"/>
    </location>
</feature>
<dbReference type="Proteomes" id="UP000247409">
    <property type="component" value="Unassembled WGS sequence"/>
</dbReference>
<gene>
    <name evidence="2" type="ORF">BWQ96_08552</name>
</gene>
<keyword evidence="3" id="KW-1185">Reference proteome</keyword>
<dbReference type="AlphaFoldDB" id="A0A2V3II27"/>
<protein>
    <submittedName>
        <fullName evidence="2">Uncharacterized protein</fullName>
    </submittedName>
</protein>
<evidence type="ECO:0000313" key="3">
    <source>
        <dbReference type="Proteomes" id="UP000247409"/>
    </source>
</evidence>
<dbReference type="EMBL" id="NBIV01000199">
    <property type="protein sequence ID" value="PXF41722.1"/>
    <property type="molecule type" value="Genomic_DNA"/>
</dbReference>
<reference evidence="2 3" key="1">
    <citation type="journal article" date="2018" name="Mol. Biol. Evol.">
        <title>Analysis of the draft genome of the red seaweed Gracilariopsis chorda provides insights into genome size evolution in Rhodophyta.</title>
        <authorList>
            <person name="Lee J."/>
            <person name="Yang E.C."/>
            <person name="Graf L."/>
            <person name="Yang J.H."/>
            <person name="Qiu H."/>
            <person name="Zel Zion U."/>
            <person name="Chan C.X."/>
            <person name="Stephens T.G."/>
            <person name="Weber A.P.M."/>
            <person name="Boo G.H."/>
            <person name="Boo S.M."/>
            <person name="Kim K.M."/>
            <person name="Shin Y."/>
            <person name="Jung M."/>
            <person name="Lee S.J."/>
            <person name="Yim H.S."/>
            <person name="Lee J.H."/>
            <person name="Bhattacharya D."/>
            <person name="Yoon H.S."/>
        </authorList>
    </citation>
    <scope>NUCLEOTIDE SEQUENCE [LARGE SCALE GENOMIC DNA]</scope>
    <source>
        <strain evidence="2 3">SKKU-2015</strain>
        <tissue evidence="2">Whole body</tissue>
    </source>
</reference>
<sequence length="185" mass="20097">MDSSIPQIPHPPTSQHPPIPSTIAPLNPSESPLLPSQIAPLAIPIIEDPPSATNHAILLYGNLRPKPHDFYLSNLSVMQLKTISQSAPPELRTSLGPFPPRDSLLGDVFRLRDLELAAASSASASDHHNHTKLMKTTPAQIMSLARDYLEQLKTLMKSSTKADPSLKHRIVPESNQFEAASIAIS</sequence>
<name>A0A2V3II27_9FLOR</name>